<dbReference type="AlphaFoldDB" id="A0A6G1KTX4"/>
<dbReference type="GO" id="GO:0006914">
    <property type="term" value="P:autophagy"/>
    <property type="evidence" value="ECO:0007669"/>
    <property type="project" value="TreeGrafter"/>
</dbReference>
<organism evidence="7 8">
    <name type="scientific">Teratosphaeria nubilosa</name>
    <dbReference type="NCBI Taxonomy" id="161662"/>
    <lineage>
        <taxon>Eukaryota</taxon>
        <taxon>Fungi</taxon>
        <taxon>Dikarya</taxon>
        <taxon>Ascomycota</taxon>
        <taxon>Pezizomycotina</taxon>
        <taxon>Dothideomycetes</taxon>
        <taxon>Dothideomycetidae</taxon>
        <taxon>Mycosphaerellales</taxon>
        <taxon>Teratosphaeriaceae</taxon>
        <taxon>Teratosphaeria</taxon>
    </lineage>
</organism>
<dbReference type="Proteomes" id="UP000799436">
    <property type="component" value="Unassembled WGS sequence"/>
</dbReference>
<feature type="domain" description="CNH" evidence="6">
    <location>
        <begin position="37"/>
        <end position="433"/>
    </location>
</feature>
<feature type="compositionally biased region" description="Basic and acidic residues" evidence="5">
    <location>
        <begin position="241"/>
        <end position="253"/>
    </location>
</feature>
<evidence type="ECO:0000256" key="1">
    <source>
        <dbReference type="ARBA" id="ARBA00004496"/>
    </source>
</evidence>
<evidence type="ECO:0000256" key="4">
    <source>
        <dbReference type="ARBA" id="ARBA00022927"/>
    </source>
</evidence>
<dbReference type="OrthoDB" id="5325112at2759"/>
<dbReference type="PROSITE" id="PS50219">
    <property type="entry name" value="CNH"/>
    <property type="match status" value="1"/>
</dbReference>
<keyword evidence="2" id="KW-0813">Transport</keyword>
<keyword evidence="7" id="KW-0675">Receptor</keyword>
<dbReference type="InterPro" id="IPR032914">
    <property type="entry name" value="Vam6/VPS39/TRAP1"/>
</dbReference>
<keyword evidence="3" id="KW-0963">Cytoplasm</keyword>
<feature type="region of interest" description="Disordered" evidence="5">
    <location>
        <begin position="228"/>
        <end position="357"/>
    </location>
</feature>
<dbReference type="GO" id="GO:0034058">
    <property type="term" value="P:endosomal vesicle fusion"/>
    <property type="evidence" value="ECO:0007669"/>
    <property type="project" value="TreeGrafter"/>
</dbReference>
<evidence type="ECO:0000313" key="8">
    <source>
        <dbReference type="Proteomes" id="UP000799436"/>
    </source>
</evidence>
<evidence type="ECO:0000256" key="3">
    <source>
        <dbReference type="ARBA" id="ARBA00022490"/>
    </source>
</evidence>
<keyword evidence="8" id="KW-1185">Reference proteome</keyword>
<evidence type="ECO:0000256" key="2">
    <source>
        <dbReference type="ARBA" id="ARBA00022448"/>
    </source>
</evidence>
<dbReference type="GO" id="GO:0015031">
    <property type="term" value="P:protein transport"/>
    <property type="evidence" value="ECO:0007669"/>
    <property type="project" value="UniProtKB-KW"/>
</dbReference>
<name>A0A6G1KTX4_9PEZI</name>
<feature type="compositionally biased region" description="Low complexity" evidence="5">
    <location>
        <begin position="287"/>
        <end position="299"/>
    </location>
</feature>
<evidence type="ECO:0000256" key="5">
    <source>
        <dbReference type="SAM" id="MobiDB-lite"/>
    </source>
</evidence>
<dbReference type="GO" id="GO:0016020">
    <property type="term" value="C:membrane"/>
    <property type="evidence" value="ECO:0007669"/>
    <property type="project" value="TreeGrafter"/>
</dbReference>
<proteinExistence type="predicted"/>
<gene>
    <name evidence="7" type="ORF">EJ03DRAFT_53987</name>
</gene>
<sequence length="1148" mass="126130">MAAGDAPGSPPDDTSGPYLLRDLISDIPLSEQEDGTTSRITCVDAWNGNLYIGTSAGEVLHYVSLPPDPADTSGQPSYIFATKLEPPYTTKQAGADAGVKQILLLPQAAKTCILCNSTLTFYTLPELSPAFGGKIQQQACLWVGGVDNDEGTDSSNAAYGSVITICLRQRLRLIRIGDEARKIRVIELGGVNAIQRRRDLACVADGQSYALLDVGNQRKIDLFPISSLSLPEPAPIPEPEPEMRPPPKTREASKSFSSRSPIRQPQGHERNISLGSRLGDSARARPDSSSPWPARASSRQADLPAQPSSREGSPTKPPSGGNSARASSELPRPPPAPSLPPNIVSPTPNEFLLTTGTKMSDPGVGMFVNLEGDVVRGTIEFSSYPQSLVLDGSGMHTDAPSDLSASEGYVLALVNRSVDGKTIQAIEAQRWDVDPGEAQDTKQFLTIGPVVAPESDDENRHGTGLRVATESVELAATDISHTLRSRRLHLKDKIAEPSEAETKRNDEEDRFASRFSQAKANVLFYHQDKISWVVRNALITQLERQLEQAITRGENKGLSIDVAVAQRVFNSVRGQNASNELDFLTLTYIRQKASMILFANLILQTINGIITYEHDKRRAEDALVAGEIDPRIILSLVPPFAAEVDEGTQGIWIPQGLRDTAYVLRNSLSRSELKQDPKGAYGDNLLQLIKRYLLAWRKKKGFGSVADEAHVFHTVDAALLHVLLMLDAGSPRGPAIAGSIRAELNDVVDKGVECFERAKELCEEYKRLYMLSRLYQSRKMTAQVLATWKRIIEGEHDAGGELVEGEQDVRKYLAKLRDPSLVLEYGSWLANRNPKLGVQIFADDNARVKFQPQEAVGILKQRAPGAVKDYLEHLVFAKNHVQYVNDLISFYLDTVLAALSDSDSAAATLLQSYETYRALRPPKPTYRQFITDNAIPKEWFHNRLRLLQLIGGSHGAARTYDVHSLRERLAPYSDELVPEMIILNGREAKHEEALRLLTHGLGDYDTAIRYCLLGGSSIFHPSSSGLTTNEPLPTKSEQSVLFNTLLRHFLAISDLSERLERTAELLERFGGWFDLTEVLAMIPDEWSVELVSGFLVHGLRRLVVERHESEIVKALSGAQNLKKAVEVAEKMEGVAPTVVLAEVESGGG</sequence>
<evidence type="ECO:0000313" key="7">
    <source>
        <dbReference type="EMBL" id="KAF2763772.1"/>
    </source>
</evidence>
<protein>
    <submittedName>
        <fullName evidence="7">TGF beta receptor associated protein</fullName>
    </submittedName>
</protein>
<dbReference type="PANTHER" id="PTHR12894">
    <property type="entry name" value="CNH DOMAIN CONTAINING"/>
    <property type="match status" value="1"/>
</dbReference>
<evidence type="ECO:0000259" key="6">
    <source>
        <dbReference type="PROSITE" id="PS50219"/>
    </source>
</evidence>
<dbReference type="EMBL" id="ML995965">
    <property type="protein sequence ID" value="KAF2763772.1"/>
    <property type="molecule type" value="Genomic_DNA"/>
</dbReference>
<feature type="compositionally biased region" description="Polar residues" evidence="5">
    <location>
        <begin position="344"/>
        <end position="357"/>
    </location>
</feature>
<reference evidence="7" key="1">
    <citation type="journal article" date="2020" name="Stud. Mycol.">
        <title>101 Dothideomycetes genomes: a test case for predicting lifestyles and emergence of pathogens.</title>
        <authorList>
            <person name="Haridas S."/>
            <person name="Albert R."/>
            <person name="Binder M."/>
            <person name="Bloem J."/>
            <person name="Labutti K."/>
            <person name="Salamov A."/>
            <person name="Andreopoulos B."/>
            <person name="Baker S."/>
            <person name="Barry K."/>
            <person name="Bills G."/>
            <person name="Bluhm B."/>
            <person name="Cannon C."/>
            <person name="Castanera R."/>
            <person name="Culley D."/>
            <person name="Daum C."/>
            <person name="Ezra D."/>
            <person name="Gonzalez J."/>
            <person name="Henrissat B."/>
            <person name="Kuo A."/>
            <person name="Liang C."/>
            <person name="Lipzen A."/>
            <person name="Lutzoni F."/>
            <person name="Magnuson J."/>
            <person name="Mondo S."/>
            <person name="Nolan M."/>
            <person name="Ohm R."/>
            <person name="Pangilinan J."/>
            <person name="Park H.-J."/>
            <person name="Ramirez L."/>
            <person name="Alfaro M."/>
            <person name="Sun H."/>
            <person name="Tritt A."/>
            <person name="Yoshinaga Y."/>
            <person name="Zwiers L.-H."/>
            <person name="Turgeon B."/>
            <person name="Goodwin S."/>
            <person name="Spatafora J."/>
            <person name="Crous P."/>
            <person name="Grigoriev I."/>
        </authorList>
    </citation>
    <scope>NUCLEOTIDE SEQUENCE</scope>
    <source>
        <strain evidence="7">CBS 116005</strain>
    </source>
</reference>
<dbReference type="GO" id="GO:0005737">
    <property type="term" value="C:cytoplasm"/>
    <property type="evidence" value="ECO:0007669"/>
    <property type="project" value="UniProtKB-SubCell"/>
</dbReference>
<accession>A0A6G1KTX4</accession>
<dbReference type="PANTHER" id="PTHR12894:SF27">
    <property type="entry name" value="TRANSFORMING GROWTH FACTOR-BETA RECEPTOR-ASSOCIATED PROTEIN 1"/>
    <property type="match status" value="1"/>
</dbReference>
<keyword evidence="4" id="KW-0653">Protein transport</keyword>
<feature type="compositionally biased region" description="Pro residues" evidence="5">
    <location>
        <begin position="331"/>
        <end position="340"/>
    </location>
</feature>
<feature type="compositionally biased region" description="Polar residues" evidence="5">
    <location>
        <begin position="254"/>
        <end position="263"/>
    </location>
</feature>
<comment type="subcellular location">
    <subcellularLocation>
        <location evidence="1">Cytoplasm</location>
    </subcellularLocation>
</comment>
<dbReference type="InterPro" id="IPR001180">
    <property type="entry name" value="CNH_dom"/>
</dbReference>